<feature type="region of interest" description="Disordered" evidence="7">
    <location>
        <begin position="178"/>
        <end position="230"/>
    </location>
</feature>
<dbReference type="InterPro" id="IPR014001">
    <property type="entry name" value="Helicase_ATP-bd"/>
</dbReference>
<dbReference type="InterPro" id="IPR014014">
    <property type="entry name" value="RNA_helicase_DEAD_Q_motif"/>
</dbReference>
<keyword evidence="2 6" id="KW-0378">Hydrolase</keyword>
<dbReference type="GO" id="GO:0005524">
    <property type="term" value="F:ATP binding"/>
    <property type="evidence" value="ECO:0007669"/>
    <property type="project" value="UniProtKB-UniRule"/>
</dbReference>
<organism evidence="11 12">
    <name type="scientific">Cotesia typhae</name>
    <dbReference type="NCBI Taxonomy" id="2053667"/>
    <lineage>
        <taxon>Eukaryota</taxon>
        <taxon>Metazoa</taxon>
        <taxon>Ecdysozoa</taxon>
        <taxon>Arthropoda</taxon>
        <taxon>Hexapoda</taxon>
        <taxon>Insecta</taxon>
        <taxon>Pterygota</taxon>
        <taxon>Neoptera</taxon>
        <taxon>Endopterygota</taxon>
        <taxon>Hymenoptera</taxon>
        <taxon>Apocrita</taxon>
        <taxon>Ichneumonoidea</taxon>
        <taxon>Braconidae</taxon>
        <taxon>Microgastrinae</taxon>
        <taxon>Cotesia</taxon>
    </lineage>
</organism>
<evidence type="ECO:0000256" key="5">
    <source>
        <dbReference type="PROSITE-ProRule" id="PRU00552"/>
    </source>
</evidence>
<feature type="domain" description="DEAD-box RNA helicase Q" evidence="10">
    <location>
        <begin position="71"/>
        <end position="99"/>
    </location>
</feature>
<dbReference type="GO" id="GO:0016787">
    <property type="term" value="F:hydrolase activity"/>
    <property type="evidence" value="ECO:0007669"/>
    <property type="project" value="UniProtKB-KW"/>
</dbReference>
<evidence type="ECO:0000259" key="8">
    <source>
        <dbReference type="PROSITE" id="PS51192"/>
    </source>
</evidence>
<comment type="similarity">
    <text evidence="6">Belongs to the DEAD box helicase family.</text>
</comment>
<dbReference type="OrthoDB" id="4310724at2759"/>
<dbReference type="SMART" id="SM00487">
    <property type="entry name" value="DEXDc"/>
    <property type="match status" value="1"/>
</dbReference>
<name>A0A8J5QWE3_9HYME</name>
<feature type="compositionally biased region" description="Basic residues" evidence="7">
    <location>
        <begin position="18"/>
        <end position="37"/>
    </location>
</feature>
<keyword evidence="1 6" id="KW-0547">Nucleotide-binding</keyword>
<evidence type="ECO:0000256" key="7">
    <source>
        <dbReference type="SAM" id="MobiDB-lite"/>
    </source>
</evidence>
<dbReference type="Proteomes" id="UP000729913">
    <property type="component" value="Unassembled WGS sequence"/>
</dbReference>
<dbReference type="CDD" id="cd17946">
    <property type="entry name" value="DEADc_DDX24"/>
    <property type="match status" value="1"/>
</dbReference>
<dbReference type="CDD" id="cd18787">
    <property type="entry name" value="SF2_C_DEAD"/>
    <property type="match status" value="1"/>
</dbReference>
<keyword evidence="12" id="KW-1185">Reference proteome</keyword>
<dbReference type="Pfam" id="PF00271">
    <property type="entry name" value="Helicase_C"/>
    <property type="match status" value="1"/>
</dbReference>
<comment type="caution">
    <text evidence="11">The sequence shown here is derived from an EMBL/GenBank/DDBJ whole genome shotgun (WGS) entry which is preliminary data.</text>
</comment>
<accession>A0A8J5QWE3</accession>
<evidence type="ECO:0000256" key="3">
    <source>
        <dbReference type="ARBA" id="ARBA00022840"/>
    </source>
</evidence>
<dbReference type="InterPro" id="IPR011545">
    <property type="entry name" value="DEAD/DEAH_box_helicase_dom"/>
</dbReference>
<protein>
    <recommendedName>
        <fullName evidence="6">ATP-dependent RNA helicase</fullName>
        <ecNumber evidence="6">3.6.4.13</ecNumber>
    </recommendedName>
</protein>
<evidence type="ECO:0000259" key="9">
    <source>
        <dbReference type="PROSITE" id="PS51194"/>
    </source>
</evidence>
<keyword evidence="3 6" id="KW-0067">ATP-binding</keyword>
<evidence type="ECO:0000313" key="12">
    <source>
        <dbReference type="Proteomes" id="UP000729913"/>
    </source>
</evidence>
<evidence type="ECO:0000259" key="10">
    <source>
        <dbReference type="PROSITE" id="PS51195"/>
    </source>
</evidence>
<dbReference type="PROSITE" id="PS51195">
    <property type="entry name" value="Q_MOTIF"/>
    <property type="match status" value="1"/>
</dbReference>
<feature type="region of interest" description="Disordered" evidence="7">
    <location>
        <begin position="711"/>
        <end position="731"/>
    </location>
</feature>
<dbReference type="InterPro" id="IPR001650">
    <property type="entry name" value="Helicase_C-like"/>
</dbReference>
<dbReference type="Pfam" id="PF00270">
    <property type="entry name" value="DEAD"/>
    <property type="match status" value="1"/>
</dbReference>
<reference evidence="11" key="1">
    <citation type="submission" date="2020-03" db="EMBL/GenBank/DDBJ databases">
        <authorList>
            <person name="Chebbi M.A."/>
            <person name="Drezen J.M."/>
        </authorList>
    </citation>
    <scope>NUCLEOTIDE SEQUENCE</scope>
    <source>
        <tissue evidence="11">Whole body</tissue>
    </source>
</reference>
<dbReference type="PROSITE" id="PS51192">
    <property type="entry name" value="HELICASE_ATP_BIND_1"/>
    <property type="match status" value="1"/>
</dbReference>
<feature type="compositionally biased region" description="Basic and acidic residues" evidence="7">
    <location>
        <begin position="721"/>
        <end position="731"/>
    </location>
</feature>
<feature type="domain" description="Helicase C-terminal" evidence="9">
    <location>
        <begin position="451"/>
        <end position="598"/>
    </location>
</feature>
<evidence type="ECO:0000256" key="4">
    <source>
        <dbReference type="ARBA" id="ARBA00022884"/>
    </source>
</evidence>
<reference evidence="11" key="2">
    <citation type="submission" date="2021-04" db="EMBL/GenBank/DDBJ databases">
        <title>Genome-wide patterns of bracovirus chromosomal integration into multiple host tissues during parasitism.</title>
        <authorList>
            <person name="Chebbi M.A.C."/>
        </authorList>
    </citation>
    <scope>NUCLEOTIDE SEQUENCE</scope>
    <source>
        <tissue evidence="11">Whole body</tissue>
    </source>
</reference>
<evidence type="ECO:0000256" key="1">
    <source>
        <dbReference type="ARBA" id="ARBA00022741"/>
    </source>
</evidence>
<feature type="domain" description="Helicase ATP-binding" evidence="8">
    <location>
        <begin position="103"/>
        <end position="399"/>
    </location>
</feature>
<dbReference type="PANTHER" id="PTHR24031">
    <property type="entry name" value="RNA HELICASE"/>
    <property type="match status" value="1"/>
</dbReference>
<dbReference type="EC" id="3.6.4.13" evidence="6"/>
<dbReference type="SMART" id="SM00490">
    <property type="entry name" value="HELICc"/>
    <property type="match status" value="1"/>
</dbReference>
<sequence length="731" mass="83373">MFYGFEELPPISDEPARKKSKKLTIPRPKFKKSTKQKKKAIVQLKTIDEPKKVIDDVCKDTTLDDEEFNSAVWSGLGVPPPIIKALEEQNFKNPTNIQSLTLGPAIFGRRDILGAAETGSGKTLAFGIPILTGILRLKEEEPQIENNIKESEDEESETEPENIEDLKAIKQTRRCGTTDRWSVSTDKSDENDENIDEISDSEQYDQEEFYDNDDDDNDDDDDDDDMTNNDGIGCVKVIDYGLVDNGYTPSASDSIKSLYALILTPTRELAIQIRDHLRKAAKYTDINIAVIIGGMAAVKQERILRKGPEIVIATPGRLWELIDQGNIHLNQLNTIKYLAIDETDRMLEKGHFKELHQLIGRINSNPEALKKRQTFVFSATLTLVHDIPDFLLRKKKRRPSSKIFKITPGQKLQKVIDLLKIKNPKIVDVTKERGTAGTLTECRIACTVDHKDYYLYYFLKRHSGRTLVFCNSIGCVKRLATLFGILECNPLPLHANMVQKQRLKNLERFQKNPNGLLIATDVAARGLDIPNIEHVIHYQVPRTSESYVHRSGRTARAQKEGITVLMMEPSEKQYYTKLCKTLGHTQDIPMFPIIDRLLVAVKERVNIAREIDKLELVSKRDNLKKNWLKKAAEEMDLLLDKDEQEMTLETKESADLRRHLKIKRNQLSKLLMQPLFTQGFSGKYPDINVGRQYIFDSEKAVDTMKKANTVGKKKTKLLKPQSEKNKMKVRS</sequence>
<feature type="region of interest" description="Disordered" evidence="7">
    <location>
        <begin position="1"/>
        <end position="37"/>
    </location>
</feature>
<feature type="short sequence motif" description="Q motif" evidence="5">
    <location>
        <begin position="71"/>
        <end position="99"/>
    </location>
</feature>
<dbReference type="AlphaFoldDB" id="A0A8J5QWE3"/>
<evidence type="ECO:0000313" key="11">
    <source>
        <dbReference type="EMBL" id="KAG8035755.1"/>
    </source>
</evidence>
<feature type="compositionally biased region" description="Acidic residues" evidence="7">
    <location>
        <begin position="189"/>
        <end position="227"/>
    </location>
</feature>
<gene>
    <name evidence="11" type="ORF">G9C98_001411</name>
</gene>
<evidence type="ECO:0000256" key="6">
    <source>
        <dbReference type="RuleBase" id="RU365068"/>
    </source>
</evidence>
<proteinExistence type="inferred from homology"/>
<dbReference type="GO" id="GO:0003724">
    <property type="term" value="F:RNA helicase activity"/>
    <property type="evidence" value="ECO:0007669"/>
    <property type="project" value="UniProtKB-EC"/>
</dbReference>
<evidence type="ECO:0000256" key="2">
    <source>
        <dbReference type="ARBA" id="ARBA00022801"/>
    </source>
</evidence>
<keyword evidence="4 6" id="KW-0694">RNA-binding</keyword>
<dbReference type="EMBL" id="JAAOIC020000053">
    <property type="protein sequence ID" value="KAG8035755.1"/>
    <property type="molecule type" value="Genomic_DNA"/>
</dbReference>
<comment type="catalytic activity">
    <reaction evidence="6">
        <text>ATP + H2O = ADP + phosphate + H(+)</text>
        <dbReference type="Rhea" id="RHEA:13065"/>
        <dbReference type="ChEBI" id="CHEBI:15377"/>
        <dbReference type="ChEBI" id="CHEBI:15378"/>
        <dbReference type="ChEBI" id="CHEBI:30616"/>
        <dbReference type="ChEBI" id="CHEBI:43474"/>
        <dbReference type="ChEBI" id="CHEBI:456216"/>
        <dbReference type="EC" id="3.6.4.13"/>
    </reaction>
</comment>
<keyword evidence="6" id="KW-0347">Helicase</keyword>
<comment type="domain">
    <text evidence="6">The Q motif is unique to and characteristic of the DEAD box family of RNA helicases and controls ATP binding and hydrolysis.</text>
</comment>
<dbReference type="PROSITE" id="PS51194">
    <property type="entry name" value="HELICASE_CTER"/>
    <property type="match status" value="1"/>
</dbReference>
<dbReference type="GO" id="GO:0003723">
    <property type="term" value="F:RNA binding"/>
    <property type="evidence" value="ECO:0007669"/>
    <property type="project" value="UniProtKB-UniRule"/>
</dbReference>
<comment type="function">
    <text evidence="6">RNA helicase.</text>
</comment>